<dbReference type="EMBL" id="FOPM01000028">
    <property type="protein sequence ID" value="SFH05906.1"/>
    <property type="molecule type" value="Genomic_DNA"/>
</dbReference>
<proteinExistence type="predicted"/>
<keyword evidence="1" id="KW-0732">Signal</keyword>
<feature type="chain" id="PRO_5011733258" evidence="1">
    <location>
        <begin position="33"/>
        <end position="111"/>
    </location>
</feature>
<organism evidence="2 3">
    <name type="scientific">Methylobacterium gossipiicola</name>
    <dbReference type="NCBI Taxonomy" id="582675"/>
    <lineage>
        <taxon>Bacteria</taxon>
        <taxon>Pseudomonadati</taxon>
        <taxon>Pseudomonadota</taxon>
        <taxon>Alphaproteobacteria</taxon>
        <taxon>Hyphomicrobiales</taxon>
        <taxon>Methylobacteriaceae</taxon>
        <taxon>Methylobacterium</taxon>
    </lineage>
</organism>
<protein>
    <submittedName>
        <fullName evidence="2">Uncharacterized protein</fullName>
    </submittedName>
</protein>
<name>A0A1I2WZM7_9HYPH</name>
<dbReference type="STRING" id="582675.SAMN05192565_12845"/>
<dbReference type="AlphaFoldDB" id="A0A1I2WZM7"/>
<feature type="signal peptide" evidence="1">
    <location>
        <begin position="1"/>
        <end position="32"/>
    </location>
</feature>
<evidence type="ECO:0000313" key="2">
    <source>
        <dbReference type="EMBL" id="SFH05906.1"/>
    </source>
</evidence>
<sequence length="111" mass="12571">MEPLKSTERPPALVTRRLAFALWAVLTVPASAQNAGTTNRMICTDAMALVKDRGAVFLDTGGQTYRRFVRDRSFCELTEIADLQFVPTRDNPECPIGYRCREPGYGDWDWQ</sequence>
<reference evidence="3" key="1">
    <citation type="submission" date="2016-10" db="EMBL/GenBank/DDBJ databases">
        <authorList>
            <person name="Varghese N."/>
            <person name="Submissions S."/>
        </authorList>
    </citation>
    <scope>NUCLEOTIDE SEQUENCE [LARGE SCALE GENOMIC DNA]</scope>
    <source>
        <strain evidence="3">Gh-105</strain>
    </source>
</reference>
<dbReference type="Proteomes" id="UP000199229">
    <property type="component" value="Unassembled WGS sequence"/>
</dbReference>
<gene>
    <name evidence="2" type="ORF">SAMN05192565_12845</name>
</gene>
<evidence type="ECO:0000313" key="3">
    <source>
        <dbReference type="Proteomes" id="UP000199229"/>
    </source>
</evidence>
<keyword evidence="3" id="KW-1185">Reference proteome</keyword>
<accession>A0A1I2WZM7</accession>
<evidence type="ECO:0000256" key="1">
    <source>
        <dbReference type="SAM" id="SignalP"/>
    </source>
</evidence>